<keyword evidence="1" id="KW-0812">Transmembrane</keyword>
<feature type="transmembrane region" description="Helical" evidence="1">
    <location>
        <begin position="96"/>
        <end position="114"/>
    </location>
</feature>
<name>A0AAN4KMA8_BACTU</name>
<organism evidence="2 3">
    <name type="scientific">Bacillus thuringiensis T01-328</name>
    <dbReference type="NCBI Taxonomy" id="1324966"/>
    <lineage>
        <taxon>Bacteria</taxon>
        <taxon>Bacillati</taxon>
        <taxon>Bacillota</taxon>
        <taxon>Bacilli</taxon>
        <taxon>Bacillales</taxon>
        <taxon>Bacillaceae</taxon>
        <taxon>Bacillus</taxon>
        <taxon>Bacillus cereus group</taxon>
    </lineage>
</organism>
<dbReference type="Proteomes" id="UP000013487">
    <property type="component" value="Unassembled WGS sequence"/>
</dbReference>
<feature type="transmembrane region" description="Helical" evidence="1">
    <location>
        <begin position="6"/>
        <end position="30"/>
    </location>
</feature>
<keyword evidence="1" id="KW-0472">Membrane</keyword>
<reference evidence="2 3" key="1">
    <citation type="journal article" date="2013" name="Genome Announc.">
        <title>Draft Genome Sequence of Bacillus thuringiensis var. thuringiensis Strain T01-328, a Brazilian Isolate That Produces a Soluble Pesticide Protein, Cry1Ia.</title>
        <authorList>
            <person name="Varani A.M."/>
            <person name="Lemos M.V."/>
            <person name="Fernandes C.C."/>
            <person name="Lemos E.G."/>
            <person name="Alves E.C."/>
            <person name="Desiderio J.A."/>
        </authorList>
    </citation>
    <scope>NUCLEOTIDE SEQUENCE [LARGE SCALE GENOMIC DNA]</scope>
    <source>
        <strain evidence="2 3">T01-328</strain>
    </source>
</reference>
<sequence length="118" mass="13659">MNMAAGMIKIFLVFIGIFILSTLTMICFYFYNKSKEKKTNYLKALIGSLVGLIASLIGLTLCRFNQNNFNYIYSKFQDEYLIELNKNVFFTGSSDYGLLFLLCVIIFIIFFYIGSRKN</sequence>
<feature type="transmembrane region" description="Helical" evidence="1">
    <location>
        <begin position="42"/>
        <end position="61"/>
    </location>
</feature>
<dbReference type="EMBL" id="ARXZ02000033">
    <property type="protein sequence ID" value="ERH97384.1"/>
    <property type="molecule type" value="Genomic_DNA"/>
</dbReference>
<dbReference type="AlphaFoldDB" id="A0AAN4KMA8"/>
<proteinExistence type="predicted"/>
<accession>A0AAN4KMA8</accession>
<comment type="caution">
    <text evidence="2">The sequence shown here is derived from an EMBL/GenBank/DDBJ whole genome shotgun (WGS) entry which is preliminary data.</text>
</comment>
<evidence type="ECO:0000313" key="3">
    <source>
        <dbReference type="Proteomes" id="UP000013487"/>
    </source>
</evidence>
<gene>
    <name evidence="2" type="ORF">BTCBT_006481</name>
</gene>
<evidence type="ECO:0000256" key="1">
    <source>
        <dbReference type="SAM" id="Phobius"/>
    </source>
</evidence>
<evidence type="ECO:0000313" key="2">
    <source>
        <dbReference type="EMBL" id="ERH97384.1"/>
    </source>
</evidence>
<protein>
    <submittedName>
        <fullName evidence="2">Uncharacterized protein</fullName>
    </submittedName>
</protein>
<keyword evidence="1" id="KW-1133">Transmembrane helix</keyword>